<dbReference type="Pfam" id="PF16900">
    <property type="entry name" value="REPA_OB_2"/>
    <property type="match status" value="1"/>
</dbReference>
<dbReference type="Proteomes" id="UP000676336">
    <property type="component" value="Unassembled WGS sequence"/>
</dbReference>
<reference evidence="7" key="1">
    <citation type="submission" date="2021-02" db="EMBL/GenBank/DDBJ databases">
        <authorList>
            <person name="Nowell W R."/>
        </authorList>
    </citation>
    <scope>NUCLEOTIDE SEQUENCE</scope>
</reference>
<dbReference type="Gene3D" id="2.40.50.140">
    <property type="entry name" value="Nucleic acid-binding proteins"/>
    <property type="match status" value="2"/>
</dbReference>
<keyword evidence="9" id="KW-1185">Reference proteome</keyword>
<protein>
    <recommendedName>
        <fullName evidence="3">Replication protein A OB domain-containing protein</fullName>
    </recommendedName>
</protein>
<evidence type="ECO:0000313" key="8">
    <source>
        <dbReference type="Proteomes" id="UP000663842"/>
    </source>
</evidence>
<feature type="domain" description="Replication protein A OB" evidence="3">
    <location>
        <begin position="146"/>
        <end position="237"/>
    </location>
</feature>
<dbReference type="EMBL" id="CAJOBF010004096">
    <property type="protein sequence ID" value="CAF4123672.1"/>
    <property type="molecule type" value="Genomic_DNA"/>
</dbReference>
<dbReference type="EMBL" id="CAJOBI010001650">
    <property type="protein sequence ID" value="CAF3892529.1"/>
    <property type="molecule type" value="Genomic_DNA"/>
</dbReference>
<proteinExistence type="predicted"/>
<comment type="caution">
    <text evidence="7">The sequence shown here is derived from an EMBL/GenBank/DDBJ whole genome shotgun (WGS) entry which is preliminary data.</text>
</comment>
<sequence length="299" mass="34136">MPTDTTGSDHILLSSDSETSNDRNENLTMAPTLISSISELFNISRNTEIIEGISNISTSSQNIQTIFHIQNYEIKLIGFNDEVERIYHLMLLNKTIIIENGRIQKSNENYRTAYSLFDIRLVSNTNVQLYKSNIFNPNIKITKRTIHDITQLANDSNVDTEGQIIKDNGVSTTTSQTNGSTFQRRSIKIQDETGKINITIWNKKNEEIPDNVINQHIRIRNGKINVYNGSHKSTAISLIERGTREVEKYLQIKIEDSHVNGSVTTESLLHKLPKKTSIIQYDIYESVATLLYDWNIKVF</sequence>
<feature type="region of interest" description="Disordered" evidence="2">
    <location>
        <begin position="1"/>
        <end position="25"/>
    </location>
</feature>
<evidence type="ECO:0000313" key="4">
    <source>
        <dbReference type="EMBL" id="CAF3892529.1"/>
    </source>
</evidence>
<dbReference type="Proteomes" id="UP000663842">
    <property type="component" value="Unassembled WGS sequence"/>
</dbReference>
<name>A0A819WKW4_9BILA</name>
<dbReference type="EMBL" id="CAJOBH010005034">
    <property type="protein sequence ID" value="CAF4011265.1"/>
    <property type="molecule type" value="Genomic_DNA"/>
</dbReference>
<dbReference type="Proteomes" id="UP000663866">
    <property type="component" value="Unassembled WGS sequence"/>
</dbReference>
<dbReference type="AlphaFoldDB" id="A0A819WKW4"/>
<evidence type="ECO:0000313" key="6">
    <source>
        <dbReference type="EMBL" id="CAF4095158.1"/>
    </source>
</evidence>
<evidence type="ECO:0000313" key="7">
    <source>
        <dbReference type="EMBL" id="CAF4123672.1"/>
    </source>
</evidence>
<feature type="compositionally biased region" description="Polar residues" evidence="2">
    <location>
        <begin position="1"/>
        <end position="18"/>
    </location>
</feature>
<evidence type="ECO:0000256" key="2">
    <source>
        <dbReference type="SAM" id="MobiDB-lite"/>
    </source>
</evidence>
<keyword evidence="1" id="KW-0238">DNA-binding</keyword>
<dbReference type="EMBL" id="CAJOBG010004101">
    <property type="protein sequence ID" value="CAF4095158.1"/>
    <property type="molecule type" value="Genomic_DNA"/>
</dbReference>
<dbReference type="InterPro" id="IPR012340">
    <property type="entry name" value="NA-bd_OB-fold"/>
</dbReference>
<evidence type="ECO:0000313" key="5">
    <source>
        <dbReference type="EMBL" id="CAF4011265.1"/>
    </source>
</evidence>
<organism evidence="7 8">
    <name type="scientific">Rotaria magnacalcarata</name>
    <dbReference type="NCBI Taxonomy" id="392030"/>
    <lineage>
        <taxon>Eukaryota</taxon>
        <taxon>Metazoa</taxon>
        <taxon>Spiralia</taxon>
        <taxon>Gnathifera</taxon>
        <taxon>Rotifera</taxon>
        <taxon>Eurotatoria</taxon>
        <taxon>Bdelloidea</taxon>
        <taxon>Philodinida</taxon>
        <taxon>Philodinidae</taxon>
        <taxon>Rotaria</taxon>
    </lineage>
</organism>
<evidence type="ECO:0000313" key="9">
    <source>
        <dbReference type="Proteomes" id="UP000663866"/>
    </source>
</evidence>
<dbReference type="SUPFAM" id="SSF50249">
    <property type="entry name" value="Nucleic acid-binding proteins"/>
    <property type="match status" value="1"/>
</dbReference>
<evidence type="ECO:0000256" key="1">
    <source>
        <dbReference type="ARBA" id="ARBA00023125"/>
    </source>
</evidence>
<dbReference type="InterPro" id="IPR031657">
    <property type="entry name" value="REPA_OB_2"/>
</dbReference>
<gene>
    <name evidence="5" type="ORF">BYL167_LOCUS14241</name>
    <name evidence="6" type="ORF">OVN521_LOCUS20585</name>
    <name evidence="4" type="ORF">SMN809_LOCUS6199</name>
    <name evidence="7" type="ORF">UXM345_LOCUS23554</name>
</gene>
<evidence type="ECO:0000259" key="3">
    <source>
        <dbReference type="Pfam" id="PF16900"/>
    </source>
</evidence>
<dbReference type="Proteomes" id="UP000681967">
    <property type="component" value="Unassembled WGS sequence"/>
</dbReference>
<dbReference type="GO" id="GO:0003677">
    <property type="term" value="F:DNA binding"/>
    <property type="evidence" value="ECO:0007669"/>
    <property type="project" value="UniProtKB-KW"/>
</dbReference>
<accession>A0A819WKW4</accession>